<reference evidence="1" key="1">
    <citation type="journal article" date="2023" name="Plant J.">
        <title>Genome sequences and population genomics provide insights into the demographic history, inbreeding, and mutation load of two 'living fossil' tree species of Dipteronia.</title>
        <authorList>
            <person name="Feng Y."/>
            <person name="Comes H.P."/>
            <person name="Chen J."/>
            <person name="Zhu S."/>
            <person name="Lu R."/>
            <person name="Zhang X."/>
            <person name="Li P."/>
            <person name="Qiu J."/>
            <person name="Olsen K.M."/>
            <person name="Qiu Y."/>
        </authorList>
    </citation>
    <scope>NUCLEOTIDE SEQUENCE</scope>
    <source>
        <strain evidence="1">NBL</strain>
    </source>
</reference>
<evidence type="ECO:0000313" key="2">
    <source>
        <dbReference type="Proteomes" id="UP001281410"/>
    </source>
</evidence>
<evidence type="ECO:0000313" key="1">
    <source>
        <dbReference type="EMBL" id="KAK3183914.1"/>
    </source>
</evidence>
<dbReference type="PANTHER" id="PTHR33645">
    <property type="entry name" value="AMINOPEPTIDASE (DUF3754)"/>
    <property type="match status" value="1"/>
</dbReference>
<proteinExistence type="predicted"/>
<dbReference type="PANTHER" id="PTHR33645:SF11">
    <property type="entry name" value="AMINOPEPTIDASE (DUF3754)"/>
    <property type="match status" value="1"/>
</dbReference>
<comment type="caution">
    <text evidence="1">The sequence shown here is derived from an EMBL/GenBank/DDBJ whole genome shotgun (WGS) entry which is preliminary data.</text>
</comment>
<sequence length="109" mass="11835">MQNPGLTPTDWVKFVGSALCFDRSGERGDQLSLDQFKDSCNFDVDDAVQKLEKLGIVSRDDDGRYFCDGFKHANDIIGVTTDELVSSKLVKDLSTASNLTATKEIGAAA</sequence>
<accession>A0AAD9ZMF8</accession>
<name>A0AAD9ZMF8_9ROSI</name>
<keyword evidence="2" id="KW-1185">Reference proteome</keyword>
<dbReference type="EMBL" id="JANJYJ010000010">
    <property type="protein sequence ID" value="KAK3183914.1"/>
    <property type="molecule type" value="Genomic_DNA"/>
</dbReference>
<dbReference type="Proteomes" id="UP001281410">
    <property type="component" value="Unassembled WGS sequence"/>
</dbReference>
<organism evidence="1 2">
    <name type="scientific">Dipteronia sinensis</name>
    <dbReference type="NCBI Taxonomy" id="43782"/>
    <lineage>
        <taxon>Eukaryota</taxon>
        <taxon>Viridiplantae</taxon>
        <taxon>Streptophyta</taxon>
        <taxon>Embryophyta</taxon>
        <taxon>Tracheophyta</taxon>
        <taxon>Spermatophyta</taxon>
        <taxon>Magnoliopsida</taxon>
        <taxon>eudicotyledons</taxon>
        <taxon>Gunneridae</taxon>
        <taxon>Pentapetalae</taxon>
        <taxon>rosids</taxon>
        <taxon>malvids</taxon>
        <taxon>Sapindales</taxon>
        <taxon>Sapindaceae</taxon>
        <taxon>Hippocastanoideae</taxon>
        <taxon>Acereae</taxon>
        <taxon>Dipteronia</taxon>
    </lineage>
</organism>
<protein>
    <submittedName>
        <fullName evidence="1">Uncharacterized protein</fullName>
    </submittedName>
</protein>
<gene>
    <name evidence="1" type="ORF">Dsin_031200</name>
</gene>
<dbReference type="AlphaFoldDB" id="A0AAD9ZMF8"/>